<comment type="caution">
    <text evidence="4">The sequence shown here is derived from an EMBL/GenBank/DDBJ whole genome shotgun (WGS) entry which is preliminary data.</text>
</comment>
<comment type="subunit">
    <text evidence="1">Component of the TIM23 complex.</text>
</comment>
<keyword evidence="1" id="KW-0813">Transport</keyword>
<dbReference type="InterPro" id="IPR036412">
    <property type="entry name" value="HAD-like_sf"/>
</dbReference>
<dbReference type="AlphaFoldDB" id="A0ABD3TN69"/>
<evidence type="ECO:0000313" key="5">
    <source>
        <dbReference type="Proteomes" id="UP001634393"/>
    </source>
</evidence>
<dbReference type="PROSITE" id="PS50969">
    <property type="entry name" value="FCP1"/>
    <property type="match status" value="1"/>
</dbReference>
<sequence length="503" mass="56957">MDTGSTEHQKKAENTEEVHIVDQANAILNLHVLDEIDGCNGSIENLAQVNVTAKTKNKKKKKKTKKKVDNKDDVHIVDQVDAMVHLHSLDEKHGCNGSTEIFAEGNLLQTNLNVQPLAKHSGMDSGSMENLSDRNKVSKEKKKKKKAEVKEENQSMDRAKIDTGSTECHNKAENKDEVHIVDQVDAMLNLHSLDENHGCNGSTETLAEGNVNNKSKKRKKKPKVEDEVQSMVQPNFKLNSDLSNENHKQGNDDKLTENQCTAQFPRIAVMAPIRRKLLVLDINGLLADIVMPAPKNCRGDIHMLGRAIFRRPFYDDFLKFCFHNFDVGIWSSRSRRVIDKVVDYLLGDQKYKLLFCWDMSYCTQTGFKTLDQRHKPLVCKVLQKIWDADFPNLPWKKGDYNETNTLLLDDSPYKALLNPLHTAVFPCSYDYRNRNDKSLGPGGDLRVYLEGLLTSENVQKYVEQHPFGQSAIGQTHSSWGFYSNVLQAMSTDLKVPHSLPTLS</sequence>
<accession>A0ABD3TN69</accession>
<keyword evidence="1" id="KW-0811">Translocation</keyword>
<dbReference type="GO" id="GO:0005744">
    <property type="term" value="C:TIM23 mitochondrial import inner membrane translocase complex"/>
    <property type="evidence" value="ECO:0007669"/>
    <property type="project" value="UniProtKB-UniRule"/>
</dbReference>
<evidence type="ECO:0000313" key="4">
    <source>
        <dbReference type="EMBL" id="KAL3838212.1"/>
    </source>
</evidence>
<feature type="region of interest" description="Disordered" evidence="2">
    <location>
        <begin position="199"/>
        <end position="256"/>
    </location>
</feature>
<dbReference type="EMBL" id="JBJXBP010000003">
    <property type="protein sequence ID" value="KAL3838212.1"/>
    <property type="molecule type" value="Genomic_DNA"/>
</dbReference>
<feature type="domain" description="FCP1 homology" evidence="3">
    <location>
        <begin position="271"/>
        <end position="452"/>
    </location>
</feature>
<keyword evidence="1" id="KW-0653">Protein transport</keyword>
<reference evidence="4 5" key="1">
    <citation type="submission" date="2024-12" db="EMBL/GenBank/DDBJ databases">
        <title>The unique morphological basis and parallel evolutionary history of personate flowers in Penstemon.</title>
        <authorList>
            <person name="Depatie T.H."/>
            <person name="Wessinger C.A."/>
        </authorList>
    </citation>
    <scope>NUCLEOTIDE SEQUENCE [LARGE SCALE GENOMIC DNA]</scope>
    <source>
        <strain evidence="4">WTNN_2</strain>
        <tissue evidence="4">Leaf</tissue>
    </source>
</reference>
<dbReference type="Pfam" id="PF03031">
    <property type="entry name" value="NIF"/>
    <property type="match status" value="1"/>
</dbReference>
<protein>
    <recommendedName>
        <fullName evidence="1">Mitochondrial import inner membrane translocase subunit TIM50</fullName>
    </recommendedName>
</protein>
<dbReference type="InterPro" id="IPR023214">
    <property type="entry name" value="HAD_sf"/>
</dbReference>
<dbReference type="SMART" id="SM00577">
    <property type="entry name" value="CPDc"/>
    <property type="match status" value="1"/>
</dbReference>
<dbReference type="InterPro" id="IPR004274">
    <property type="entry name" value="FCP1_dom"/>
</dbReference>
<evidence type="ECO:0000256" key="2">
    <source>
        <dbReference type="SAM" id="MobiDB-lite"/>
    </source>
</evidence>
<dbReference type="PANTHER" id="PTHR12210">
    <property type="entry name" value="DULLARD PROTEIN PHOSPHATASE"/>
    <property type="match status" value="1"/>
</dbReference>
<comment type="similarity">
    <text evidence="1">Belongs to the TIM50 family.</text>
</comment>
<name>A0ABD3TN69_9LAMI</name>
<dbReference type="Gene3D" id="3.40.50.1000">
    <property type="entry name" value="HAD superfamily/HAD-like"/>
    <property type="match status" value="1"/>
</dbReference>
<keyword evidence="1" id="KW-0809">Transit peptide</keyword>
<comment type="subcellular location">
    <subcellularLocation>
        <location evidence="1">Mitochondrion inner membrane</location>
        <topology evidence="1">Single-pass membrane protein</topology>
    </subcellularLocation>
</comment>
<dbReference type="GO" id="GO:0015031">
    <property type="term" value="P:protein transport"/>
    <property type="evidence" value="ECO:0007669"/>
    <property type="project" value="UniProtKB-KW"/>
</dbReference>
<evidence type="ECO:0000256" key="1">
    <source>
        <dbReference type="RuleBase" id="RU365079"/>
    </source>
</evidence>
<dbReference type="SUPFAM" id="SSF56784">
    <property type="entry name" value="HAD-like"/>
    <property type="match status" value="1"/>
</dbReference>
<organism evidence="4 5">
    <name type="scientific">Penstemon smallii</name>
    <dbReference type="NCBI Taxonomy" id="265156"/>
    <lineage>
        <taxon>Eukaryota</taxon>
        <taxon>Viridiplantae</taxon>
        <taxon>Streptophyta</taxon>
        <taxon>Embryophyta</taxon>
        <taxon>Tracheophyta</taxon>
        <taxon>Spermatophyta</taxon>
        <taxon>Magnoliopsida</taxon>
        <taxon>eudicotyledons</taxon>
        <taxon>Gunneridae</taxon>
        <taxon>Pentapetalae</taxon>
        <taxon>asterids</taxon>
        <taxon>lamiids</taxon>
        <taxon>Lamiales</taxon>
        <taxon>Plantaginaceae</taxon>
        <taxon>Cheloneae</taxon>
        <taxon>Penstemon</taxon>
    </lineage>
</organism>
<evidence type="ECO:0000259" key="3">
    <source>
        <dbReference type="PROSITE" id="PS50969"/>
    </source>
</evidence>
<feature type="compositionally biased region" description="Basic and acidic residues" evidence="2">
    <location>
        <begin position="244"/>
        <end position="256"/>
    </location>
</feature>
<gene>
    <name evidence="4" type="ORF">ACJIZ3_022803</name>
</gene>
<proteinExistence type="inferred from homology"/>
<feature type="compositionally biased region" description="Basic and acidic residues" evidence="2">
    <location>
        <begin position="148"/>
        <end position="161"/>
    </location>
</feature>
<feature type="region of interest" description="Disordered" evidence="2">
    <location>
        <begin position="118"/>
        <end position="174"/>
    </location>
</feature>
<dbReference type="InterPro" id="IPR050365">
    <property type="entry name" value="TIM50"/>
</dbReference>
<dbReference type="Proteomes" id="UP001634393">
    <property type="component" value="Unassembled WGS sequence"/>
</dbReference>
<comment type="function">
    <text evidence="1">Essential component of the TIM23 complex, a complex that mediates the translocation of transit peptide-containing proteins across the mitochondrial inner membrane.</text>
</comment>
<keyword evidence="1" id="KW-0496">Mitochondrion</keyword>
<feature type="compositionally biased region" description="Polar residues" evidence="2">
    <location>
        <begin position="230"/>
        <end position="243"/>
    </location>
</feature>
<feature type="compositionally biased region" description="Polar residues" evidence="2">
    <location>
        <begin position="199"/>
        <end position="213"/>
    </location>
</feature>
<keyword evidence="5" id="KW-1185">Reference proteome</keyword>